<dbReference type="EMBL" id="VCQT01000033">
    <property type="protein sequence ID" value="TMW12549.1"/>
    <property type="molecule type" value="Genomic_DNA"/>
</dbReference>
<protein>
    <submittedName>
        <fullName evidence="2">Biphenyl 2,3-dioxygenase</fullName>
    </submittedName>
</protein>
<dbReference type="PROSITE" id="PS51819">
    <property type="entry name" value="VOC"/>
    <property type="match status" value="1"/>
</dbReference>
<evidence type="ECO:0000259" key="1">
    <source>
        <dbReference type="PROSITE" id="PS51819"/>
    </source>
</evidence>
<reference evidence="2 3" key="1">
    <citation type="submission" date="2019-05" db="EMBL/GenBank/DDBJ databases">
        <title>Genome of Alcanivorax gelatiniphagus, an oil degrading marine bacteria.</title>
        <authorList>
            <person name="Kwon K.K."/>
        </authorList>
    </citation>
    <scope>NUCLEOTIDE SEQUENCE [LARGE SCALE GENOMIC DNA]</scope>
    <source>
        <strain evidence="2 3">MEBiC 08158</strain>
    </source>
</reference>
<dbReference type="Gene3D" id="3.10.180.10">
    <property type="entry name" value="2,3-Dihydroxybiphenyl 1,2-Dioxygenase, domain 1"/>
    <property type="match status" value="1"/>
</dbReference>
<dbReference type="Pfam" id="PF00903">
    <property type="entry name" value="Glyoxalase"/>
    <property type="match status" value="1"/>
</dbReference>
<gene>
    <name evidence="2" type="ORF">FGS76_10675</name>
</gene>
<name>A0ABY2XLW4_9GAMM</name>
<dbReference type="RefSeq" id="WP_138772624.1">
    <property type="nucleotide sequence ID" value="NZ_JBHSSX010000017.1"/>
</dbReference>
<dbReference type="SUPFAM" id="SSF54593">
    <property type="entry name" value="Glyoxalase/Bleomycin resistance protein/Dihydroxybiphenyl dioxygenase"/>
    <property type="match status" value="1"/>
</dbReference>
<dbReference type="Proteomes" id="UP000739180">
    <property type="component" value="Unassembled WGS sequence"/>
</dbReference>
<dbReference type="InterPro" id="IPR037523">
    <property type="entry name" value="VOC_core"/>
</dbReference>
<dbReference type="InterPro" id="IPR029068">
    <property type="entry name" value="Glyas_Bleomycin-R_OHBP_Dase"/>
</dbReference>
<keyword evidence="3" id="KW-1185">Reference proteome</keyword>
<dbReference type="InterPro" id="IPR004360">
    <property type="entry name" value="Glyas_Fos-R_dOase_dom"/>
</dbReference>
<proteinExistence type="predicted"/>
<sequence>MNNKTSSPAPSEKAVRAPRYIAHWVIKTPRRKKLIEWYKAVFGAEVVHSDKMITFLSWDGESHRLALVNLPAALRFAFPLSRIRRKLFGVDHIAHGFDSLEQLLHGYANIRKQGIKPVWCINHGPTTSIYYEDPDGNRHEFQVENFETPEETRDYFNSPAFAENPIGVNFNPDYLLEQLNQGVPEKELLKQGAGTRPGTKQPKNMKAINWRTL</sequence>
<evidence type="ECO:0000313" key="2">
    <source>
        <dbReference type="EMBL" id="TMW12549.1"/>
    </source>
</evidence>
<comment type="caution">
    <text evidence="2">The sequence shown here is derived from an EMBL/GenBank/DDBJ whole genome shotgun (WGS) entry which is preliminary data.</text>
</comment>
<feature type="domain" description="VOC" evidence="1">
    <location>
        <begin position="20"/>
        <end position="144"/>
    </location>
</feature>
<organism evidence="2 3">
    <name type="scientific">Alloalcanivorax gelatiniphagus</name>
    <dbReference type="NCBI Taxonomy" id="1194167"/>
    <lineage>
        <taxon>Bacteria</taxon>
        <taxon>Pseudomonadati</taxon>
        <taxon>Pseudomonadota</taxon>
        <taxon>Gammaproteobacteria</taxon>
        <taxon>Oceanospirillales</taxon>
        <taxon>Alcanivoracaceae</taxon>
        <taxon>Alloalcanivorax</taxon>
    </lineage>
</organism>
<accession>A0ABY2XLW4</accession>
<evidence type="ECO:0000313" key="3">
    <source>
        <dbReference type="Proteomes" id="UP000739180"/>
    </source>
</evidence>